<evidence type="ECO:0000256" key="6">
    <source>
        <dbReference type="SAM" id="Phobius"/>
    </source>
</evidence>
<keyword evidence="2 6" id="KW-0812">Transmembrane</keyword>
<dbReference type="Pfam" id="PF07690">
    <property type="entry name" value="MFS_1"/>
    <property type="match status" value="1"/>
</dbReference>
<keyword evidence="8" id="KW-1185">Reference proteome</keyword>
<evidence type="ECO:0000256" key="1">
    <source>
        <dbReference type="ARBA" id="ARBA00004141"/>
    </source>
</evidence>
<evidence type="ECO:0000256" key="2">
    <source>
        <dbReference type="ARBA" id="ARBA00022692"/>
    </source>
</evidence>
<dbReference type="SUPFAM" id="SSF103473">
    <property type="entry name" value="MFS general substrate transporter"/>
    <property type="match status" value="1"/>
</dbReference>
<dbReference type="EMBL" id="MNBE01000308">
    <property type="protein sequence ID" value="OKP11007.1"/>
    <property type="molecule type" value="Genomic_DNA"/>
</dbReference>
<dbReference type="AlphaFoldDB" id="A0A1Q5UEV3"/>
<dbReference type="STRING" id="1316194.A0A1Q5UEV3"/>
<evidence type="ECO:0000313" key="8">
    <source>
        <dbReference type="Proteomes" id="UP000186955"/>
    </source>
</evidence>
<dbReference type="Proteomes" id="UP000186955">
    <property type="component" value="Unassembled WGS sequence"/>
</dbReference>
<dbReference type="InterPro" id="IPR011701">
    <property type="entry name" value="MFS"/>
</dbReference>
<feature type="region of interest" description="Disordered" evidence="5">
    <location>
        <begin position="49"/>
        <end position="74"/>
    </location>
</feature>
<comment type="subcellular location">
    <subcellularLocation>
        <location evidence="1">Membrane</location>
        <topology evidence="1">Multi-pass membrane protein</topology>
    </subcellularLocation>
</comment>
<feature type="transmembrane region" description="Helical" evidence="6">
    <location>
        <begin position="170"/>
        <end position="192"/>
    </location>
</feature>
<dbReference type="PANTHER" id="PTHR23502:SF34">
    <property type="entry name" value="PROTEIN HOL1"/>
    <property type="match status" value="1"/>
</dbReference>
<organism evidence="7 8">
    <name type="scientific">Penicillium subrubescens</name>
    <dbReference type="NCBI Taxonomy" id="1316194"/>
    <lineage>
        <taxon>Eukaryota</taxon>
        <taxon>Fungi</taxon>
        <taxon>Dikarya</taxon>
        <taxon>Ascomycota</taxon>
        <taxon>Pezizomycotina</taxon>
        <taxon>Eurotiomycetes</taxon>
        <taxon>Eurotiomycetidae</taxon>
        <taxon>Eurotiales</taxon>
        <taxon>Aspergillaceae</taxon>
        <taxon>Penicillium</taxon>
    </lineage>
</organism>
<name>A0A1Q5UEV3_9EURO</name>
<gene>
    <name evidence="7" type="ORF">PENSUB_3528</name>
</gene>
<evidence type="ECO:0000256" key="5">
    <source>
        <dbReference type="SAM" id="MobiDB-lite"/>
    </source>
</evidence>
<dbReference type="GO" id="GO:0022857">
    <property type="term" value="F:transmembrane transporter activity"/>
    <property type="evidence" value="ECO:0007669"/>
    <property type="project" value="InterPro"/>
</dbReference>
<dbReference type="PANTHER" id="PTHR23502">
    <property type="entry name" value="MAJOR FACILITATOR SUPERFAMILY"/>
    <property type="match status" value="1"/>
</dbReference>
<feature type="compositionally biased region" description="Basic and acidic residues" evidence="5">
    <location>
        <begin position="65"/>
        <end position="74"/>
    </location>
</feature>
<feature type="transmembrane region" description="Helical" evidence="6">
    <location>
        <begin position="117"/>
        <end position="150"/>
    </location>
</feature>
<evidence type="ECO:0000313" key="7">
    <source>
        <dbReference type="EMBL" id="OKP11007.1"/>
    </source>
</evidence>
<feature type="transmembrane region" description="Helical" evidence="6">
    <location>
        <begin position="231"/>
        <end position="255"/>
    </location>
</feature>
<evidence type="ECO:0000256" key="4">
    <source>
        <dbReference type="ARBA" id="ARBA00023136"/>
    </source>
</evidence>
<evidence type="ECO:0000256" key="3">
    <source>
        <dbReference type="ARBA" id="ARBA00022989"/>
    </source>
</evidence>
<feature type="transmembrane region" description="Helical" evidence="6">
    <location>
        <begin position="204"/>
        <end position="225"/>
    </location>
</feature>
<keyword evidence="3 6" id="KW-1133">Transmembrane helix</keyword>
<reference evidence="7 8" key="1">
    <citation type="submission" date="2016-10" db="EMBL/GenBank/DDBJ databases">
        <title>Genome sequence of the ascomycete fungus Penicillium subrubescens.</title>
        <authorList>
            <person name="De Vries R.P."/>
            <person name="Peng M."/>
            <person name="Dilokpimol A."/>
            <person name="Hilden K."/>
            <person name="Makela M.R."/>
            <person name="Grigoriev I."/>
            <person name="Riley R."/>
            <person name="Granchi Z."/>
        </authorList>
    </citation>
    <scope>NUCLEOTIDE SEQUENCE [LARGE SCALE GENOMIC DNA]</scope>
    <source>
        <strain evidence="7 8">CBS 132785</strain>
    </source>
</reference>
<sequence>MSMGSSLGPTFAGIIADHLHDWRWLFRITSILLGANLLSCLAMLPETHHNHRDPSQESQSLEQGKSNEESDHCNTVEHVDEVPQRQPLIHLWFERSFYVPQTVKSYKPYFQYLLDLLLLLITPEIIVTVLMWACTIGWVLVASIMSAIYYGSPPFSWSSQEIGLLNLGPFVGLVLGFPLGGPVADKVILYIAKNKEDPDPRGRLVLLLIGGIISPLGCLLMGLSLQNQWHWMGFAAGWGMLAFGITSSCSILLTYSIDRFKQKAGHVGLVVQMITYLLSFAMTYCTVDWYTAQGALKQFGTMAGILWVCYLLGFCLYYIPLGTRG</sequence>
<accession>A0A1Q5UEV3</accession>
<feature type="transmembrane region" description="Helical" evidence="6">
    <location>
        <begin position="24"/>
        <end position="44"/>
    </location>
</feature>
<feature type="transmembrane region" description="Helical" evidence="6">
    <location>
        <begin position="299"/>
        <end position="319"/>
    </location>
</feature>
<comment type="caution">
    <text evidence="7">The sequence shown here is derived from an EMBL/GenBank/DDBJ whole genome shotgun (WGS) entry which is preliminary data.</text>
</comment>
<dbReference type="GO" id="GO:0005886">
    <property type="term" value="C:plasma membrane"/>
    <property type="evidence" value="ECO:0007669"/>
    <property type="project" value="TreeGrafter"/>
</dbReference>
<proteinExistence type="predicted"/>
<dbReference type="InterPro" id="IPR036259">
    <property type="entry name" value="MFS_trans_sf"/>
</dbReference>
<dbReference type="Gene3D" id="1.20.1250.20">
    <property type="entry name" value="MFS general substrate transporter like domains"/>
    <property type="match status" value="1"/>
</dbReference>
<protein>
    <submittedName>
        <fullName evidence="7">Protein HOL1</fullName>
    </submittedName>
</protein>
<keyword evidence="4 6" id="KW-0472">Membrane</keyword>
<feature type="transmembrane region" description="Helical" evidence="6">
    <location>
        <begin position="267"/>
        <end position="287"/>
    </location>
</feature>